<dbReference type="PROSITE" id="PS50294">
    <property type="entry name" value="WD_REPEATS_REGION"/>
    <property type="match status" value="1"/>
</dbReference>
<dbReference type="InterPro" id="IPR015943">
    <property type="entry name" value="WD40/YVTN_repeat-like_dom_sf"/>
</dbReference>
<feature type="repeat" description="WD" evidence="4">
    <location>
        <begin position="7"/>
        <end position="39"/>
    </location>
</feature>
<dbReference type="PANTHER" id="PTHR22839:SF0">
    <property type="entry name" value="THO COMPLEX SUBUNIT 3"/>
    <property type="match status" value="1"/>
</dbReference>
<keyword evidence="1 4" id="KW-0853">WD repeat</keyword>
<dbReference type="AlphaFoldDB" id="A0A077ZK38"/>
<name>A0A077ZK38_TRITR</name>
<evidence type="ECO:0000313" key="6">
    <source>
        <dbReference type="Proteomes" id="UP000030665"/>
    </source>
</evidence>
<organism evidence="5 6">
    <name type="scientific">Trichuris trichiura</name>
    <name type="common">Whipworm</name>
    <name type="synonym">Trichocephalus trichiurus</name>
    <dbReference type="NCBI Taxonomy" id="36087"/>
    <lineage>
        <taxon>Eukaryota</taxon>
        <taxon>Metazoa</taxon>
        <taxon>Ecdysozoa</taxon>
        <taxon>Nematoda</taxon>
        <taxon>Enoplea</taxon>
        <taxon>Dorylaimia</taxon>
        <taxon>Trichinellida</taxon>
        <taxon>Trichuridae</taxon>
        <taxon>Trichuris</taxon>
    </lineage>
</organism>
<keyword evidence="2" id="KW-0677">Repeat</keyword>
<sequence length="154" mass="16808">MVKASTMLGHCGAIKCVDFDPSDDKFATAGADGVIGIWDANHIICSKTLCWFKDQIEGVSFSHDGKVVASYTDTMKIDVTHIKSGTSVFEMPTGYRVTAISWHPETYLLAIAGLSRRTRPFYNDLHQCSVVQTFSVGQTSETSSAPPETPVELE</sequence>
<dbReference type="EMBL" id="HG806895">
    <property type="protein sequence ID" value="CDW60114.1"/>
    <property type="molecule type" value="Genomic_DNA"/>
</dbReference>
<dbReference type="GO" id="GO:0006406">
    <property type="term" value="P:mRNA export from nucleus"/>
    <property type="evidence" value="ECO:0007669"/>
    <property type="project" value="InterPro"/>
</dbReference>
<proteinExistence type="inferred from homology"/>
<dbReference type="Gene3D" id="2.130.10.10">
    <property type="entry name" value="YVTN repeat-like/Quinoprotein amine dehydrogenase"/>
    <property type="match status" value="1"/>
</dbReference>
<accession>A0A077ZK38</accession>
<dbReference type="STRING" id="36087.A0A077ZK38"/>
<reference evidence="5" key="1">
    <citation type="submission" date="2014-01" db="EMBL/GenBank/DDBJ databases">
        <authorList>
            <person name="Aslett M."/>
        </authorList>
    </citation>
    <scope>NUCLEOTIDE SEQUENCE</scope>
</reference>
<dbReference type="SMART" id="SM00320">
    <property type="entry name" value="WD40"/>
    <property type="match status" value="3"/>
</dbReference>
<dbReference type="Proteomes" id="UP000030665">
    <property type="component" value="Unassembled WGS sequence"/>
</dbReference>
<dbReference type="InterPro" id="IPR036322">
    <property type="entry name" value="WD40_repeat_dom_sf"/>
</dbReference>
<dbReference type="InterPro" id="IPR040132">
    <property type="entry name" value="Tex1/THOC3"/>
</dbReference>
<protein>
    <submittedName>
        <fullName evidence="5">WD40 domain containing protein</fullName>
    </submittedName>
</protein>
<evidence type="ECO:0000256" key="4">
    <source>
        <dbReference type="PROSITE-ProRule" id="PRU00221"/>
    </source>
</evidence>
<dbReference type="OrthoDB" id="340259at2759"/>
<evidence type="ECO:0000256" key="2">
    <source>
        <dbReference type="ARBA" id="ARBA00022737"/>
    </source>
</evidence>
<evidence type="ECO:0000256" key="1">
    <source>
        <dbReference type="ARBA" id="ARBA00022574"/>
    </source>
</evidence>
<keyword evidence="6" id="KW-1185">Reference proteome</keyword>
<dbReference type="InterPro" id="IPR001680">
    <property type="entry name" value="WD40_rpt"/>
</dbReference>
<dbReference type="SUPFAM" id="SSF50978">
    <property type="entry name" value="WD40 repeat-like"/>
    <property type="match status" value="1"/>
</dbReference>
<dbReference type="PANTHER" id="PTHR22839">
    <property type="entry name" value="THO COMPLEX SUBUNIT 3 THO3"/>
    <property type="match status" value="1"/>
</dbReference>
<dbReference type="PROSITE" id="PS50082">
    <property type="entry name" value="WD_REPEATS_2"/>
    <property type="match status" value="1"/>
</dbReference>
<dbReference type="GO" id="GO:0000445">
    <property type="term" value="C:THO complex part of transcription export complex"/>
    <property type="evidence" value="ECO:0007669"/>
    <property type="project" value="TreeGrafter"/>
</dbReference>
<dbReference type="Pfam" id="PF00400">
    <property type="entry name" value="WD40"/>
    <property type="match status" value="1"/>
</dbReference>
<gene>
    <name evidence="5" type="ORF">TTRE_0000846701</name>
</gene>
<evidence type="ECO:0000256" key="3">
    <source>
        <dbReference type="ARBA" id="ARBA00046343"/>
    </source>
</evidence>
<reference evidence="5" key="2">
    <citation type="submission" date="2014-03" db="EMBL/GenBank/DDBJ databases">
        <title>The whipworm genome and dual-species transcriptomics of an intimate host-pathogen interaction.</title>
        <authorList>
            <person name="Foth B.J."/>
            <person name="Tsai I.J."/>
            <person name="Reid A.J."/>
            <person name="Bancroft A.J."/>
            <person name="Nichol S."/>
            <person name="Tracey A."/>
            <person name="Holroyd N."/>
            <person name="Cotton J.A."/>
            <person name="Stanley E.J."/>
            <person name="Zarowiecki M."/>
            <person name="Liu J.Z."/>
            <person name="Huckvale T."/>
            <person name="Cooper P.J."/>
            <person name="Grencis R.K."/>
            <person name="Berriman M."/>
        </authorList>
    </citation>
    <scope>NUCLEOTIDE SEQUENCE [LARGE SCALE GENOMIC DNA]</scope>
</reference>
<evidence type="ECO:0000313" key="5">
    <source>
        <dbReference type="EMBL" id="CDW60114.1"/>
    </source>
</evidence>
<comment type="similarity">
    <text evidence="3">Belongs to the THOC3 family.</text>
</comment>